<dbReference type="SUPFAM" id="SSF54171">
    <property type="entry name" value="DNA-binding domain"/>
    <property type="match status" value="2"/>
</dbReference>
<evidence type="ECO:0000256" key="3">
    <source>
        <dbReference type="ARBA" id="ARBA00023125"/>
    </source>
</evidence>
<keyword evidence="2" id="KW-0805">Transcription regulation</keyword>
<evidence type="ECO:0000256" key="5">
    <source>
        <dbReference type="ARBA" id="ARBA00023242"/>
    </source>
</evidence>
<sequence length="708" mass="75957">MLKSHYESYLRRGGEPFAADEAPFVDPPTFATMRECGGSVSPVSKSGEGSTGEEESPPLGPSPSSTAAAVDRMEKTLDDIATRLEDYPPRVGGGSRSSTPPSDRTATTTTAAPINNTNVKLEHHHGAHAPGSQLRVKCDSFDNFDVFGMTDYLDSPDSVLPGHSLHSHQPSAGFAAMADFHRNQSSSAAAAATHFGSPYPTADINSDNNSGSGPTSANRPRDVITNFFEGVQPIHGFRHQHQQHFGDPHFGDPRQVTRNLTMPLQASPYSSHSSLSNVMMSQVIGTPQPPSTMRSEAQRSLYFGQPLSPQQMPQHHHPAPWGPLNSGTALNRAQTSALEMIDQASRCASRSLAVVQSEMLLAPTTTATAANASRKTKGGSSQSPRKRKSPGKATGSAKGDSSRKKSKQGSSKASSSKASAAAAAEKREKQRTSQYRGVSRHRLTRRWEASCWVQRKQLYLGGFDEEEKAARAYDVAALVCKGLDAQINFHLKDYMQHLEVLRHCSQEELVAHIRRQSSAFSRGKSKYRGVSGHELRWEARIGQYEGKKNVSFGIYENEVEAARQYDRALVIARGRSAKTNFALSFYCKEIKTYETFIASLPPAEQQKARQSTTLPLSPEQGGADAGGASAAGAASPSKQPSSPPPQPSSPANASNSSTGEEGGEGKSKQPPSTPPTQAKKKKAAAHKNAGGSGPALIYAEQLKRALGM</sequence>
<feature type="compositionally biased region" description="Basic and acidic residues" evidence="6">
    <location>
        <begin position="1"/>
        <end position="14"/>
    </location>
</feature>
<organism evidence="8">
    <name type="scientific">Chloropicon laureae</name>
    <dbReference type="NCBI Taxonomy" id="464258"/>
    <lineage>
        <taxon>Eukaryota</taxon>
        <taxon>Viridiplantae</taxon>
        <taxon>Chlorophyta</taxon>
        <taxon>Chloropicophyceae</taxon>
        <taxon>Chloropicales</taxon>
        <taxon>Chloropicaceae</taxon>
        <taxon>Chloropicon</taxon>
    </lineage>
</organism>
<dbReference type="PANTHER" id="PTHR32467:SF90">
    <property type="entry name" value="AP2-LIKE ETHYLENE-RESPONSIVE TRANSCRIPTION FACTOR AIL1"/>
    <property type="match status" value="1"/>
</dbReference>
<feature type="compositionally biased region" description="Basic and acidic residues" evidence="6">
    <location>
        <begin position="71"/>
        <end position="88"/>
    </location>
</feature>
<evidence type="ECO:0000256" key="2">
    <source>
        <dbReference type="ARBA" id="ARBA00023015"/>
    </source>
</evidence>
<gene>
    <name evidence="8" type="ORF">CLAU1311_LOCUS2620</name>
</gene>
<comment type="subcellular location">
    <subcellularLocation>
        <location evidence="1">Nucleus</location>
    </subcellularLocation>
</comment>
<feature type="compositionally biased region" description="Polar residues" evidence="6">
    <location>
        <begin position="203"/>
        <end position="218"/>
    </location>
</feature>
<dbReference type="CDD" id="cd00018">
    <property type="entry name" value="AP2"/>
    <property type="match status" value="2"/>
</dbReference>
<feature type="compositionally biased region" description="Low complexity" evidence="6">
    <location>
        <begin position="626"/>
        <end position="640"/>
    </location>
</feature>
<dbReference type="PANTHER" id="PTHR32467">
    <property type="entry name" value="AP2-LIKE ETHYLENE-RESPONSIVE TRANSCRIPTION FACTOR"/>
    <property type="match status" value="1"/>
</dbReference>
<feature type="compositionally biased region" description="Low complexity" evidence="6">
    <location>
        <begin position="649"/>
        <end position="659"/>
    </location>
</feature>
<dbReference type="GO" id="GO:0003677">
    <property type="term" value="F:DNA binding"/>
    <property type="evidence" value="ECO:0007669"/>
    <property type="project" value="UniProtKB-KW"/>
</dbReference>
<evidence type="ECO:0000256" key="6">
    <source>
        <dbReference type="SAM" id="MobiDB-lite"/>
    </source>
</evidence>
<reference evidence="8" key="1">
    <citation type="submission" date="2021-01" db="EMBL/GenBank/DDBJ databases">
        <authorList>
            <person name="Corre E."/>
            <person name="Pelletier E."/>
            <person name="Niang G."/>
            <person name="Scheremetjew M."/>
            <person name="Finn R."/>
            <person name="Kale V."/>
            <person name="Holt S."/>
            <person name="Cochrane G."/>
            <person name="Meng A."/>
            <person name="Brown T."/>
            <person name="Cohen L."/>
        </authorList>
    </citation>
    <scope>NUCLEOTIDE SEQUENCE</scope>
    <source>
        <strain evidence="8">RCC856</strain>
    </source>
</reference>
<dbReference type="InterPro" id="IPR016177">
    <property type="entry name" value="DNA-bd_dom_sf"/>
</dbReference>
<dbReference type="AlphaFoldDB" id="A0A7S2Z109"/>
<dbReference type="GO" id="GO:0005634">
    <property type="term" value="C:nucleus"/>
    <property type="evidence" value="ECO:0007669"/>
    <property type="project" value="UniProtKB-SubCell"/>
</dbReference>
<dbReference type="InterPro" id="IPR001471">
    <property type="entry name" value="AP2/ERF_dom"/>
</dbReference>
<feature type="region of interest" description="Disordered" evidence="6">
    <location>
        <begin position="366"/>
        <end position="439"/>
    </location>
</feature>
<protein>
    <recommendedName>
        <fullName evidence="7">AP2/ERF domain-containing protein</fullName>
    </recommendedName>
</protein>
<evidence type="ECO:0000259" key="7">
    <source>
        <dbReference type="PROSITE" id="PS51032"/>
    </source>
</evidence>
<feature type="compositionally biased region" description="Low complexity" evidence="6">
    <location>
        <begin position="96"/>
        <end position="110"/>
    </location>
</feature>
<dbReference type="Gene3D" id="3.30.730.10">
    <property type="entry name" value="AP2/ERF domain"/>
    <property type="match status" value="2"/>
</dbReference>
<feature type="region of interest" description="Disordered" evidence="6">
    <location>
        <begin position="307"/>
        <end position="328"/>
    </location>
</feature>
<dbReference type="SMART" id="SM00380">
    <property type="entry name" value="AP2"/>
    <property type="match status" value="2"/>
</dbReference>
<evidence type="ECO:0000256" key="4">
    <source>
        <dbReference type="ARBA" id="ARBA00023163"/>
    </source>
</evidence>
<dbReference type="PROSITE" id="PS51032">
    <property type="entry name" value="AP2_ERF"/>
    <property type="match status" value="2"/>
</dbReference>
<dbReference type="EMBL" id="HBHU01004057">
    <property type="protein sequence ID" value="CAE0015583.1"/>
    <property type="molecule type" value="Transcribed_RNA"/>
</dbReference>
<feature type="region of interest" description="Disordered" evidence="6">
    <location>
        <begin position="199"/>
        <end position="220"/>
    </location>
</feature>
<feature type="domain" description="AP2/ERF" evidence="7">
    <location>
        <begin position="434"/>
        <end position="490"/>
    </location>
</feature>
<keyword evidence="5" id="KW-0539">Nucleus</keyword>
<keyword evidence="3" id="KW-0238">DNA-binding</keyword>
<feature type="region of interest" description="Disordered" evidence="6">
    <location>
        <begin position="604"/>
        <end position="695"/>
    </location>
</feature>
<evidence type="ECO:0000313" key="8">
    <source>
        <dbReference type="EMBL" id="CAE0015583.1"/>
    </source>
</evidence>
<accession>A0A7S2Z109</accession>
<feature type="compositionally biased region" description="Low complexity" evidence="6">
    <location>
        <begin position="408"/>
        <end position="423"/>
    </location>
</feature>
<proteinExistence type="predicted"/>
<evidence type="ECO:0000256" key="1">
    <source>
        <dbReference type="ARBA" id="ARBA00004123"/>
    </source>
</evidence>
<dbReference type="GO" id="GO:0003700">
    <property type="term" value="F:DNA-binding transcription factor activity"/>
    <property type="evidence" value="ECO:0007669"/>
    <property type="project" value="InterPro"/>
</dbReference>
<name>A0A7S2Z109_9CHLO</name>
<dbReference type="Pfam" id="PF00847">
    <property type="entry name" value="AP2"/>
    <property type="match status" value="1"/>
</dbReference>
<feature type="domain" description="AP2/ERF" evidence="7">
    <location>
        <begin position="526"/>
        <end position="582"/>
    </location>
</feature>
<keyword evidence="4" id="KW-0804">Transcription</keyword>
<feature type="region of interest" description="Disordered" evidence="6">
    <location>
        <begin position="1"/>
        <end position="110"/>
    </location>
</feature>
<dbReference type="InterPro" id="IPR036955">
    <property type="entry name" value="AP2/ERF_dom_sf"/>
</dbReference>